<feature type="region of interest" description="Disordered" evidence="1">
    <location>
        <begin position="188"/>
        <end position="255"/>
    </location>
</feature>
<evidence type="ECO:0000256" key="1">
    <source>
        <dbReference type="SAM" id="MobiDB-lite"/>
    </source>
</evidence>
<dbReference type="AlphaFoldDB" id="A0A0M9GAT3"/>
<sequence>MTDKTASPAVVAEDNTANSASIFGECVLKLTHSTTYEPPLYLFPELLPQVPQGTPPLPVWDAVADAVDISASSWRVADVSQLIAAGTAAAASSTVLRGEAKSSNSASRPPQAMVTLASMVAENRLLAAGLDASALKSGFFSSAGIIQQLATLRARMGLTEEEGAAIMSNHFINLLAWQKLCDINGGDGSAQAAAVPKRGEELHNNDAGASSSLAHPSPALSRKRARGAETSDQEEENAEEEDSNTWLPSPNPWATDAQLTRNDAINGVKFVSSTEKNVEGRVDLLRVLAKLYKRPWRTLTSQGQQTDCVVPPGMMNVTSPFADNSKVPGAMLDPLGELGWGIAASAKNDALFFGSVRVAHNACFYSVVLSSRTGTATTPPQRVPLRQLATHFGREAGVRSAAAVAAAALVPIDAGLEPYATHPEVLSGLHFDLVLRPVYEHKAELANEGRIDDTEEASSEDGATPPRDYAVVHTKTPGHYTLWLLNHGRNGIRIVGKGWILGEPRQLHAGDVLVVGNEVEVRVEAHTTAAAACASATEASAADKVESTSSSQVKRERADVE</sequence>
<gene>
    <name evidence="2" type="ORF">ABB37_00462</name>
</gene>
<comment type="caution">
    <text evidence="2">The sequence shown here is derived from an EMBL/GenBank/DDBJ whole genome shotgun (WGS) entry which is preliminary data.</text>
</comment>
<accession>A0A0M9GAT3</accession>
<proteinExistence type="predicted"/>
<dbReference type="OrthoDB" id="273169at2759"/>
<feature type="region of interest" description="Disordered" evidence="1">
    <location>
        <begin position="536"/>
        <end position="561"/>
    </location>
</feature>
<dbReference type="Proteomes" id="UP000037923">
    <property type="component" value="Unassembled WGS sequence"/>
</dbReference>
<dbReference type="OMA" id="AAIMSNH"/>
<name>A0A0M9GAT3_LEPPY</name>
<dbReference type="GeneID" id="26900760"/>
<evidence type="ECO:0000313" key="2">
    <source>
        <dbReference type="EMBL" id="KPA86226.1"/>
    </source>
</evidence>
<protein>
    <submittedName>
        <fullName evidence="2">Uncharacterized protein</fullName>
    </submittedName>
</protein>
<evidence type="ECO:0000313" key="3">
    <source>
        <dbReference type="Proteomes" id="UP000037923"/>
    </source>
</evidence>
<feature type="compositionally biased region" description="Low complexity" evidence="1">
    <location>
        <begin position="207"/>
        <end position="220"/>
    </location>
</feature>
<reference evidence="2 3" key="1">
    <citation type="submission" date="2015-07" db="EMBL/GenBank/DDBJ databases">
        <title>High-quality genome of monoxenous trypanosomatid Leptomonas pyrrhocoris.</title>
        <authorList>
            <person name="Flegontov P."/>
            <person name="Butenko A."/>
            <person name="Firsov S."/>
            <person name="Vlcek C."/>
            <person name="Logacheva M.D."/>
            <person name="Field M."/>
            <person name="Filatov D."/>
            <person name="Flegontova O."/>
            <person name="Gerasimov E."/>
            <person name="Jackson A.P."/>
            <person name="Kelly S."/>
            <person name="Opperdoes F."/>
            <person name="O'Reilly A."/>
            <person name="Votypka J."/>
            <person name="Yurchenko V."/>
            <person name="Lukes J."/>
        </authorList>
    </citation>
    <scope>NUCLEOTIDE SEQUENCE [LARGE SCALE GENOMIC DNA]</scope>
    <source>
        <strain evidence="2">H10</strain>
    </source>
</reference>
<feature type="region of interest" description="Disordered" evidence="1">
    <location>
        <begin position="446"/>
        <end position="468"/>
    </location>
</feature>
<keyword evidence="3" id="KW-1185">Reference proteome</keyword>
<feature type="compositionally biased region" description="Acidic residues" evidence="1">
    <location>
        <begin position="231"/>
        <end position="243"/>
    </location>
</feature>
<dbReference type="EMBL" id="LGTL01000001">
    <property type="protein sequence ID" value="KPA86226.1"/>
    <property type="molecule type" value="Genomic_DNA"/>
</dbReference>
<dbReference type="VEuPathDB" id="TriTrypDB:LpyrH10_01_4620"/>
<organism evidence="2 3">
    <name type="scientific">Leptomonas pyrrhocoris</name>
    <name type="common">Firebug parasite</name>
    <dbReference type="NCBI Taxonomy" id="157538"/>
    <lineage>
        <taxon>Eukaryota</taxon>
        <taxon>Discoba</taxon>
        <taxon>Euglenozoa</taxon>
        <taxon>Kinetoplastea</taxon>
        <taxon>Metakinetoplastina</taxon>
        <taxon>Trypanosomatida</taxon>
        <taxon>Trypanosomatidae</taxon>
        <taxon>Leishmaniinae</taxon>
        <taxon>Leptomonas</taxon>
    </lineage>
</organism>
<dbReference type="RefSeq" id="XP_015664665.1">
    <property type="nucleotide sequence ID" value="XM_015796657.1"/>
</dbReference>